<dbReference type="EMBL" id="JYDR01000874">
    <property type="protein sequence ID" value="KRY63799.1"/>
    <property type="molecule type" value="Genomic_DNA"/>
</dbReference>
<dbReference type="Proteomes" id="UP000054826">
    <property type="component" value="Unassembled WGS sequence"/>
</dbReference>
<comment type="caution">
    <text evidence="1">The sequence shown here is derived from an EMBL/GenBank/DDBJ whole genome shotgun (WGS) entry which is preliminary data.</text>
</comment>
<evidence type="ECO:0000313" key="4">
    <source>
        <dbReference type="Proteomes" id="UP000054826"/>
    </source>
</evidence>
<gene>
    <name evidence="1" type="ORF">T4A_7515</name>
    <name evidence="2" type="ORF">T4C_10916</name>
</gene>
<evidence type="ECO:0000313" key="2">
    <source>
        <dbReference type="EMBL" id="KRZ20080.1"/>
    </source>
</evidence>
<accession>A0A0V1DQF3</accession>
<sequence length="78" mass="8977">MLHPLQRALPSIKSTGINASPLRNVLFLQSGQFILYSWDSFLDLSNESPLSRLVSLWRCSVQNFHKSKQQTPQIEYNT</sequence>
<protein>
    <submittedName>
        <fullName evidence="1">Uncharacterized protein</fullName>
    </submittedName>
</protein>
<reference evidence="3 4" key="1">
    <citation type="submission" date="2015-01" db="EMBL/GenBank/DDBJ databases">
        <title>Evolution of Trichinella species and genotypes.</title>
        <authorList>
            <person name="Korhonen P.K."/>
            <person name="Edoardo P."/>
            <person name="Giuseppe L.R."/>
            <person name="Gasser R.B."/>
        </authorList>
    </citation>
    <scope>NUCLEOTIDE SEQUENCE [LARGE SCALE GENOMIC DNA]</scope>
    <source>
        <strain evidence="1">ISS13</strain>
        <strain evidence="2">ISS176</strain>
    </source>
</reference>
<dbReference type="Proteomes" id="UP000054632">
    <property type="component" value="Unassembled WGS sequence"/>
</dbReference>
<evidence type="ECO:0000313" key="3">
    <source>
        <dbReference type="Proteomes" id="UP000054632"/>
    </source>
</evidence>
<name>A0A0V1DQF3_TRIPS</name>
<dbReference type="EMBL" id="JYDV01000434">
    <property type="protein sequence ID" value="KRZ20080.1"/>
    <property type="molecule type" value="Genomic_DNA"/>
</dbReference>
<evidence type="ECO:0000313" key="1">
    <source>
        <dbReference type="EMBL" id="KRY63799.1"/>
    </source>
</evidence>
<proteinExistence type="predicted"/>
<organism evidence="1 3">
    <name type="scientific">Trichinella pseudospiralis</name>
    <name type="common">Parasitic roundworm</name>
    <dbReference type="NCBI Taxonomy" id="6337"/>
    <lineage>
        <taxon>Eukaryota</taxon>
        <taxon>Metazoa</taxon>
        <taxon>Ecdysozoa</taxon>
        <taxon>Nematoda</taxon>
        <taxon>Enoplea</taxon>
        <taxon>Dorylaimia</taxon>
        <taxon>Trichinellida</taxon>
        <taxon>Trichinellidae</taxon>
        <taxon>Trichinella</taxon>
    </lineage>
</organism>
<dbReference type="AlphaFoldDB" id="A0A0V1DQF3"/>